<gene>
    <name evidence="2" type="ORF">MmBV_CLP4</name>
</gene>
<feature type="transmembrane region" description="Helical" evidence="1">
    <location>
        <begin position="12"/>
        <end position="36"/>
    </location>
</feature>
<accession>A0A2I6SGV6</accession>
<keyword evidence="1" id="KW-0472">Membrane</keyword>
<protein>
    <submittedName>
        <fullName evidence="2">Uncharacterized protein</fullName>
    </submittedName>
</protein>
<sequence>MSDSNNAACKNFIKFRLLLVTIRGSIYIYIYMYIYILPEVINHDVGFIVLYQTICYQL</sequence>
<proteinExistence type="predicted"/>
<evidence type="ECO:0000256" key="1">
    <source>
        <dbReference type="SAM" id="Phobius"/>
    </source>
</evidence>
<organism evidence="2">
    <name type="scientific">Microplitis mediator bracovirus</name>
    <dbReference type="NCBI Taxonomy" id="1836595"/>
    <lineage>
        <taxon>Viruses</taxon>
        <taxon>Viruses incertae sedis</taxon>
        <taxon>Polydnaviriformidae</taxon>
        <taxon>Bracoviriform</taxon>
    </lineage>
</organism>
<reference evidence="2" key="1">
    <citation type="submission" date="2017-10" db="EMBL/GenBank/DDBJ databases">
        <authorList>
            <person name="Banno H."/>
            <person name="Chua N.-H."/>
        </authorList>
    </citation>
    <scope>NUCLEOTIDE SEQUENCE</scope>
    <source>
        <strain evidence="2">HeBei</strain>
    </source>
</reference>
<name>A0A2I6SGV6_9VIRU</name>
<keyword evidence="1" id="KW-1133">Transmembrane helix</keyword>
<keyword evidence="1" id="KW-0812">Transmembrane</keyword>
<dbReference type="EMBL" id="MG384815">
    <property type="protein sequence ID" value="AUO16804.1"/>
    <property type="molecule type" value="Genomic_DNA"/>
</dbReference>
<evidence type="ECO:0000313" key="2">
    <source>
        <dbReference type="EMBL" id="AUO16804.1"/>
    </source>
</evidence>